<dbReference type="EMBL" id="JBBNAG010000012">
    <property type="protein sequence ID" value="KAK9089234.1"/>
    <property type="molecule type" value="Genomic_DNA"/>
</dbReference>
<comment type="caution">
    <text evidence="2">The sequence shown here is derived from an EMBL/GenBank/DDBJ whole genome shotgun (WGS) entry which is preliminary data.</text>
</comment>
<evidence type="ECO:0000313" key="3">
    <source>
        <dbReference type="Proteomes" id="UP001419268"/>
    </source>
</evidence>
<dbReference type="AlphaFoldDB" id="A0AAP0HJG6"/>
<feature type="compositionally biased region" description="Gly residues" evidence="1">
    <location>
        <begin position="1"/>
        <end position="13"/>
    </location>
</feature>
<evidence type="ECO:0000256" key="1">
    <source>
        <dbReference type="SAM" id="MobiDB-lite"/>
    </source>
</evidence>
<feature type="region of interest" description="Disordered" evidence="1">
    <location>
        <begin position="1"/>
        <end position="91"/>
    </location>
</feature>
<name>A0AAP0HJG6_9MAGN</name>
<dbReference type="Proteomes" id="UP001419268">
    <property type="component" value="Unassembled WGS sequence"/>
</dbReference>
<feature type="compositionally biased region" description="Basic and acidic residues" evidence="1">
    <location>
        <begin position="28"/>
        <end position="74"/>
    </location>
</feature>
<gene>
    <name evidence="2" type="ORF">Scep_028316</name>
</gene>
<sequence>MRTGANGRGWRGGDGLEAKSNEGNLGLDRPELGFHRREKAERADRERAEREWSKGRVVEGEQKTRKGGREEEKKRKYQKRREREGLAPHSI</sequence>
<proteinExistence type="predicted"/>
<reference evidence="2 3" key="1">
    <citation type="submission" date="2024-01" db="EMBL/GenBank/DDBJ databases">
        <title>Genome assemblies of Stephania.</title>
        <authorList>
            <person name="Yang L."/>
        </authorList>
    </citation>
    <scope>NUCLEOTIDE SEQUENCE [LARGE SCALE GENOMIC DNA]</scope>
    <source>
        <strain evidence="2">JXDWG</strain>
        <tissue evidence="2">Leaf</tissue>
    </source>
</reference>
<organism evidence="2 3">
    <name type="scientific">Stephania cephalantha</name>
    <dbReference type="NCBI Taxonomy" id="152367"/>
    <lineage>
        <taxon>Eukaryota</taxon>
        <taxon>Viridiplantae</taxon>
        <taxon>Streptophyta</taxon>
        <taxon>Embryophyta</taxon>
        <taxon>Tracheophyta</taxon>
        <taxon>Spermatophyta</taxon>
        <taxon>Magnoliopsida</taxon>
        <taxon>Ranunculales</taxon>
        <taxon>Menispermaceae</taxon>
        <taxon>Menispermoideae</taxon>
        <taxon>Cissampelideae</taxon>
        <taxon>Stephania</taxon>
    </lineage>
</organism>
<evidence type="ECO:0000313" key="2">
    <source>
        <dbReference type="EMBL" id="KAK9089234.1"/>
    </source>
</evidence>
<feature type="compositionally biased region" description="Basic and acidic residues" evidence="1">
    <location>
        <begin position="81"/>
        <end position="91"/>
    </location>
</feature>
<protein>
    <submittedName>
        <fullName evidence="2">Uncharacterized protein</fullName>
    </submittedName>
</protein>
<keyword evidence="3" id="KW-1185">Reference proteome</keyword>
<accession>A0AAP0HJG6</accession>